<gene>
    <name evidence="2" type="ORF">GOCE00092_LOCUS6197</name>
</gene>
<evidence type="ECO:0000313" key="2">
    <source>
        <dbReference type="EMBL" id="CAD9277288.1"/>
    </source>
</evidence>
<feature type="transmembrane region" description="Helical" evidence="1">
    <location>
        <begin position="138"/>
        <end position="157"/>
    </location>
</feature>
<keyword evidence="1" id="KW-0472">Membrane</keyword>
<accession>A0A7S1Y385</accession>
<feature type="transmembrane region" description="Helical" evidence="1">
    <location>
        <begin position="28"/>
        <end position="51"/>
    </location>
</feature>
<reference evidence="2" key="1">
    <citation type="submission" date="2021-01" db="EMBL/GenBank/DDBJ databases">
        <authorList>
            <person name="Corre E."/>
            <person name="Pelletier E."/>
            <person name="Niang G."/>
            <person name="Scheremetjew M."/>
            <person name="Finn R."/>
            <person name="Kale V."/>
            <person name="Holt S."/>
            <person name="Cochrane G."/>
            <person name="Meng A."/>
            <person name="Brown T."/>
            <person name="Cohen L."/>
        </authorList>
    </citation>
    <scope>NUCLEOTIDE SEQUENCE</scope>
    <source>
        <strain evidence="2">CCMP 410</strain>
    </source>
</reference>
<keyword evidence="1" id="KW-1133">Transmembrane helix</keyword>
<dbReference type="AlphaFoldDB" id="A0A7S1Y385"/>
<proteinExistence type="predicted"/>
<sequence>MVLLAQDDLGSCTRGRHMVLERNLDLRLLFFCILILFLVPHLAGGMIAFAVCYHGDDEVCRSDCHGCDREPGEREGTTTTNRLVDSRASCHIQHRYVCIMLLRHPRMMPVRWYGIAPKEKGGRRRRTVLGLLRQSIKHFVLCPTSSSLLCAGFLGWVKGKLLSRLRMLQM</sequence>
<protein>
    <submittedName>
        <fullName evidence="2">Uncharacterized protein</fullName>
    </submittedName>
</protein>
<evidence type="ECO:0000256" key="1">
    <source>
        <dbReference type="SAM" id="Phobius"/>
    </source>
</evidence>
<keyword evidence="1" id="KW-0812">Transmembrane</keyword>
<organism evidence="2">
    <name type="scientific">Grammatophora oceanica</name>
    <dbReference type="NCBI Taxonomy" id="210454"/>
    <lineage>
        <taxon>Eukaryota</taxon>
        <taxon>Sar</taxon>
        <taxon>Stramenopiles</taxon>
        <taxon>Ochrophyta</taxon>
        <taxon>Bacillariophyta</taxon>
        <taxon>Fragilariophyceae</taxon>
        <taxon>Fragilariophycidae</taxon>
        <taxon>Rhabdonematales</taxon>
        <taxon>Grammatophoraceae</taxon>
        <taxon>Grammatophora</taxon>
    </lineage>
</organism>
<name>A0A7S1Y385_9STRA</name>
<dbReference type="EMBL" id="HBGK01011936">
    <property type="protein sequence ID" value="CAD9277288.1"/>
    <property type="molecule type" value="Transcribed_RNA"/>
</dbReference>